<evidence type="ECO:0000313" key="2">
    <source>
        <dbReference type="EMBL" id="CAD8887051.1"/>
    </source>
</evidence>
<dbReference type="AlphaFoldDB" id="A0A7S1FTJ9"/>
<gene>
    <name evidence="2" type="ORF">CHYS00102_LOCUS14249</name>
</gene>
<sequence length="202" mass="22692">MKQIVSSIKLVLLISGLALKGCASFAMVVVTRSRQALPANALQRLSSNTLHVSKKLRSTTSTEKNYRRAAAKIESTSRKERRNNSRSKRDQIIPTNFNIATPVPLSTDKRDPLLKLPSDCVTAKFICRPSKRNRSPYVADIFVPSLDREAICHVPNLDMGGKCFPGVTLLVKPQRDRKGKMFLTISVRRRWVAVMTHIHDIL</sequence>
<protein>
    <submittedName>
        <fullName evidence="2">Uncharacterized protein</fullName>
    </submittedName>
</protein>
<organism evidence="2">
    <name type="scientific">Corethron hystrix</name>
    <dbReference type="NCBI Taxonomy" id="216773"/>
    <lineage>
        <taxon>Eukaryota</taxon>
        <taxon>Sar</taxon>
        <taxon>Stramenopiles</taxon>
        <taxon>Ochrophyta</taxon>
        <taxon>Bacillariophyta</taxon>
        <taxon>Coscinodiscophyceae</taxon>
        <taxon>Corethrophycidae</taxon>
        <taxon>Corethrales</taxon>
        <taxon>Corethraceae</taxon>
        <taxon>Corethron</taxon>
    </lineage>
</organism>
<accession>A0A7S1FTJ9</accession>
<dbReference type="EMBL" id="HBFR01019770">
    <property type="protein sequence ID" value="CAD8887051.1"/>
    <property type="molecule type" value="Transcribed_RNA"/>
</dbReference>
<reference evidence="2" key="1">
    <citation type="submission" date="2021-01" db="EMBL/GenBank/DDBJ databases">
        <authorList>
            <person name="Corre E."/>
            <person name="Pelletier E."/>
            <person name="Niang G."/>
            <person name="Scheremetjew M."/>
            <person name="Finn R."/>
            <person name="Kale V."/>
            <person name="Holt S."/>
            <person name="Cochrane G."/>
            <person name="Meng A."/>
            <person name="Brown T."/>
            <person name="Cohen L."/>
        </authorList>
    </citation>
    <scope>NUCLEOTIDE SEQUENCE</scope>
    <source>
        <strain evidence="2">308</strain>
    </source>
</reference>
<feature type="region of interest" description="Disordered" evidence="1">
    <location>
        <begin position="56"/>
        <end position="91"/>
    </location>
</feature>
<name>A0A7S1FTJ9_9STRA</name>
<proteinExistence type="predicted"/>
<evidence type="ECO:0000256" key="1">
    <source>
        <dbReference type="SAM" id="MobiDB-lite"/>
    </source>
</evidence>